<dbReference type="STRING" id="1465490.SAMN05444277_10945"/>
<sequence length="81" mass="9516">MNLIRELSIVKRENFKGFQTLKHVEKLRSEIITAILKLNVLVFALDDSCLKKAVLHINNCLPRQKKFRTKKIMFVHINKTP</sequence>
<name>A0A1I5XN49_9BACT</name>
<evidence type="ECO:0000313" key="2">
    <source>
        <dbReference type="Proteomes" id="UP000199031"/>
    </source>
</evidence>
<dbReference type="EMBL" id="FOXQ01000009">
    <property type="protein sequence ID" value="SFQ33117.1"/>
    <property type="molecule type" value="Genomic_DNA"/>
</dbReference>
<keyword evidence="2" id="KW-1185">Reference proteome</keyword>
<evidence type="ECO:0000313" key="1">
    <source>
        <dbReference type="EMBL" id="SFQ33117.1"/>
    </source>
</evidence>
<reference evidence="1 2" key="1">
    <citation type="submission" date="2016-10" db="EMBL/GenBank/DDBJ databases">
        <authorList>
            <person name="de Groot N.N."/>
        </authorList>
    </citation>
    <scope>NUCLEOTIDE SEQUENCE [LARGE SCALE GENOMIC DNA]</scope>
    <source>
        <strain evidence="1 2">DSM 28286</strain>
    </source>
</reference>
<protein>
    <submittedName>
        <fullName evidence="1">Uncharacterized protein</fullName>
    </submittedName>
</protein>
<dbReference type="AlphaFoldDB" id="A0A1I5XN49"/>
<dbReference type="Proteomes" id="UP000199031">
    <property type="component" value="Unassembled WGS sequence"/>
</dbReference>
<accession>A0A1I5XN49</accession>
<organism evidence="1 2">
    <name type="scientific">Parafilimonas terrae</name>
    <dbReference type="NCBI Taxonomy" id="1465490"/>
    <lineage>
        <taxon>Bacteria</taxon>
        <taxon>Pseudomonadati</taxon>
        <taxon>Bacteroidota</taxon>
        <taxon>Chitinophagia</taxon>
        <taxon>Chitinophagales</taxon>
        <taxon>Chitinophagaceae</taxon>
        <taxon>Parafilimonas</taxon>
    </lineage>
</organism>
<proteinExistence type="predicted"/>
<gene>
    <name evidence="1" type="ORF">SAMN05444277_10945</name>
</gene>